<evidence type="ECO:0000313" key="2">
    <source>
        <dbReference type="EMBL" id="KDN72145.1"/>
    </source>
</evidence>
<name>A0A066Y1S7_COLSU</name>
<dbReference type="Proteomes" id="UP000027238">
    <property type="component" value="Unassembled WGS sequence"/>
</dbReference>
<evidence type="ECO:0000313" key="3">
    <source>
        <dbReference type="Proteomes" id="UP000027238"/>
    </source>
</evidence>
<comment type="caution">
    <text evidence="2">The sequence shown here is derived from an EMBL/GenBank/DDBJ whole genome shotgun (WGS) entry which is preliminary data.</text>
</comment>
<proteinExistence type="predicted"/>
<gene>
    <name evidence="2" type="ORF">CSUB01_09730</name>
</gene>
<keyword evidence="3" id="KW-1185">Reference proteome</keyword>
<dbReference type="AlphaFoldDB" id="A0A066Y1S7"/>
<accession>A0A066Y1S7</accession>
<feature type="region of interest" description="Disordered" evidence="1">
    <location>
        <begin position="132"/>
        <end position="164"/>
    </location>
</feature>
<dbReference type="EMBL" id="JMSE01000038">
    <property type="protein sequence ID" value="KDN72145.1"/>
    <property type="molecule type" value="Genomic_DNA"/>
</dbReference>
<evidence type="ECO:0000256" key="1">
    <source>
        <dbReference type="SAM" id="MobiDB-lite"/>
    </source>
</evidence>
<reference evidence="3" key="1">
    <citation type="journal article" date="2014" name="Genome Announc.">
        <title>Draft genome sequence of Colletotrichum sublineola, a destructive pathogen of cultivated sorghum.</title>
        <authorList>
            <person name="Baroncelli R."/>
            <person name="Sanz-Martin J.M."/>
            <person name="Rech G.E."/>
            <person name="Sukno S.A."/>
            <person name="Thon M.R."/>
        </authorList>
    </citation>
    <scope>NUCLEOTIDE SEQUENCE [LARGE SCALE GENOMIC DNA]</scope>
    <source>
        <strain evidence="3">TX430BB</strain>
    </source>
</reference>
<protein>
    <submittedName>
        <fullName evidence="2">Uncharacterized protein</fullName>
    </submittedName>
</protein>
<sequence length="199" mass="21814">MYSSLAKGLGLSNAPYRCSVDVLPAGAHQCSDCRTSCGDFDRRLTEPWGERTGQGCFRPDCQRSFPDRSPRLGLWSSAPHPWSNFQAAIVRRLFPTGERRVDGTVLVNKEAKSLLALYPFCVLPSHVGRNSAENSVISKTPPPSTPDPPECHTDPSIVPNLTTTPFSQRAFKAHACYPDCTDRRRTGQINSGLGQPPES</sequence>
<dbReference type="HOGENOM" id="CLU_1372123_0_0_1"/>
<organism evidence="2 3">
    <name type="scientific">Colletotrichum sublineola</name>
    <name type="common">Sorghum anthracnose fungus</name>
    <dbReference type="NCBI Taxonomy" id="1173701"/>
    <lineage>
        <taxon>Eukaryota</taxon>
        <taxon>Fungi</taxon>
        <taxon>Dikarya</taxon>
        <taxon>Ascomycota</taxon>
        <taxon>Pezizomycotina</taxon>
        <taxon>Sordariomycetes</taxon>
        <taxon>Hypocreomycetidae</taxon>
        <taxon>Glomerellales</taxon>
        <taxon>Glomerellaceae</taxon>
        <taxon>Colletotrichum</taxon>
        <taxon>Colletotrichum graminicola species complex</taxon>
    </lineage>
</organism>